<feature type="transmembrane region" description="Helical" evidence="1">
    <location>
        <begin position="183"/>
        <end position="203"/>
    </location>
</feature>
<feature type="transmembrane region" description="Helical" evidence="1">
    <location>
        <begin position="50"/>
        <end position="70"/>
    </location>
</feature>
<sequence length="206" mass="23040">MNIITLLSYLSALAVVGYFLIILYLHVKFRNYNPIYHAVSDYGVGESRKLQVLSGVCNIISSLLLVFVLLCWDKDFHFKTAAIIMLGIRALTILGVLVFPTDLEGEKRTTTGRLHYLSAIIQFTMTATIIFNLTPVFVQMGISSAYATTLVILTWITKISLIGVILGMFVSPMKKIFGLVERGFLFSSALYFLIFSIMLPTLISLH</sequence>
<evidence type="ECO:0000256" key="1">
    <source>
        <dbReference type="SAM" id="Phobius"/>
    </source>
</evidence>
<keyword evidence="1" id="KW-0812">Transmembrane</keyword>
<comment type="caution">
    <text evidence="2">The sequence shown here is derived from an EMBL/GenBank/DDBJ whole genome shotgun (WGS) entry which is preliminary data.</text>
</comment>
<dbReference type="RefSeq" id="WP_284724688.1">
    <property type="nucleotide sequence ID" value="NZ_FXTU01000025.1"/>
</dbReference>
<reference evidence="2" key="1">
    <citation type="submission" date="2017-05" db="EMBL/GenBank/DDBJ databases">
        <authorList>
            <person name="Varghese N."/>
            <person name="Submissions S."/>
        </authorList>
    </citation>
    <scope>NUCLEOTIDE SEQUENCE</scope>
    <source>
        <strain evidence="2">DSM 45262</strain>
    </source>
</reference>
<protein>
    <recommendedName>
        <fullName evidence="4">DUF998 domain-containing protein</fullName>
    </recommendedName>
</protein>
<dbReference type="InterPro" id="IPR009339">
    <property type="entry name" value="DUF998"/>
</dbReference>
<name>A0AA45WSE0_9BACL</name>
<dbReference type="Pfam" id="PF06197">
    <property type="entry name" value="DUF998"/>
    <property type="match status" value="1"/>
</dbReference>
<keyword evidence="3" id="KW-1185">Reference proteome</keyword>
<feature type="transmembrane region" description="Helical" evidence="1">
    <location>
        <begin position="114"/>
        <end position="133"/>
    </location>
</feature>
<evidence type="ECO:0008006" key="4">
    <source>
        <dbReference type="Google" id="ProtNLM"/>
    </source>
</evidence>
<evidence type="ECO:0000313" key="2">
    <source>
        <dbReference type="EMBL" id="SMP36658.1"/>
    </source>
</evidence>
<feature type="transmembrane region" description="Helical" evidence="1">
    <location>
        <begin position="82"/>
        <end position="102"/>
    </location>
</feature>
<proteinExistence type="predicted"/>
<keyword evidence="1" id="KW-0472">Membrane</keyword>
<dbReference type="Proteomes" id="UP001157946">
    <property type="component" value="Unassembled WGS sequence"/>
</dbReference>
<evidence type="ECO:0000313" key="3">
    <source>
        <dbReference type="Proteomes" id="UP001157946"/>
    </source>
</evidence>
<feature type="transmembrane region" description="Helical" evidence="1">
    <location>
        <begin position="6"/>
        <end position="29"/>
    </location>
</feature>
<dbReference type="EMBL" id="FXTU01000025">
    <property type="protein sequence ID" value="SMP36658.1"/>
    <property type="molecule type" value="Genomic_DNA"/>
</dbReference>
<keyword evidence="1" id="KW-1133">Transmembrane helix</keyword>
<feature type="transmembrane region" description="Helical" evidence="1">
    <location>
        <begin position="145"/>
        <end position="171"/>
    </location>
</feature>
<accession>A0AA45WSE0</accession>
<gene>
    <name evidence="2" type="ORF">SAMN06265361_1252</name>
</gene>
<dbReference type="AlphaFoldDB" id="A0AA45WSE0"/>
<organism evidence="2 3">
    <name type="scientific">Laceyella tengchongensis</name>
    <dbReference type="NCBI Taxonomy" id="574699"/>
    <lineage>
        <taxon>Bacteria</taxon>
        <taxon>Bacillati</taxon>
        <taxon>Bacillota</taxon>
        <taxon>Bacilli</taxon>
        <taxon>Bacillales</taxon>
        <taxon>Thermoactinomycetaceae</taxon>
        <taxon>Laceyella</taxon>
    </lineage>
</organism>